<gene>
    <name evidence="2" type="ORF">PXEA_LOCUS32356</name>
</gene>
<feature type="region of interest" description="Disordered" evidence="1">
    <location>
        <begin position="72"/>
        <end position="112"/>
    </location>
</feature>
<dbReference type="EMBL" id="CAAALY010259457">
    <property type="protein sequence ID" value="VEL38916.1"/>
    <property type="molecule type" value="Genomic_DNA"/>
</dbReference>
<name>A0A448XKL1_9PLAT</name>
<evidence type="ECO:0000256" key="1">
    <source>
        <dbReference type="SAM" id="MobiDB-lite"/>
    </source>
</evidence>
<feature type="compositionally biased region" description="Polar residues" evidence="1">
    <location>
        <begin position="72"/>
        <end position="85"/>
    </location>
</feature>
<accession>A0A448XKL1</accession>
<sequence length="112" mass="12093">MPAPLSTALAPKALEPAEGTGSLPTSPRASARLCSDYLHFNGIHDRDSIPLKPGSYNSDEWRPKLNVSSLCQSIQARSQQPTQLGQALRPLQGRDPVRSPLRDFSPGTDVTT</sequence>
<reference evidence="2" key="1">
    <citation type="submission" date="2018-11" db="EMBL/GenBank/DDBJ databases">
        <authorList>
            <consortium name="Pathogen Informatics"/>
        </authorList>
    </citation>
    <scope>NUCLEOTIDE SEQUENCE</scope>
</reference>
<dbReference type="AlphaFoldDB" id="A0A448XKL1"/>
<proteinExistence type="predicted"/>
<evidence type="ECO:0000313" key="3">
    <source>
        <dbReference type="Proteomes" id="UP000784294"/>
    </source>
</evidence>
<protein>
    <submittedName>
        <fullName evidence="2">Uncharacterized protein</fullName>
    </submittedName>
</protein>
<keyword evidence="3" id="KW-1185">Reference proteome</keyword>
<feature type="non-terminal residue" evidence="2">
    <location>
        <position position="112"/>
    </location>
</feature>
<dbReference type="Proteomes" id="UP000784294">
    <property type="component" value="Unassembled WGS sequence"/>
</dbReference>
<organism evidence="2 3">
    <name type="scientific">Protopolystoma xenopodis</name>
    <dbReference type="NCBI Taxonomy" id="117903"/>
    <lineage>
        <taxon>Eukaryota</taxon>
        <taxon>Metazoa</taxon>
        <taxon>Spiralia</taxon>
        <taxon>Lophotrochozoa</taxon>
        <taxon>Platyhelminthes</taxon>
        <taxon>Monogenea</taxon>
        <taxon>Polyopisthocotylea</taxon>
        <taxon>Polystomatidea</taxon>
        <taxon>Polystomatidae</taxon>
        <taxon>Protopolystoma</taxon>
    </lineage>
</organism>
<evidence type="ECO:0000313" key="2">
    <source>
        <dbReference type="EMBL" id="VEL38916.1"/>
    </source>
</evidence>
<feature type="region of interest" description="Disordered" evidence="1">
    <location>
        <begin position="1"/>
        <end position="28"/>
    </location>
</feature>
<comment type="caution">
    <text evidence="2">The sequence shown here is derived from an EMBL/GenBank/DDBJ whole genome shotgun (WGS) entry which is preliminary data.</text>
</comment>